<reference evidence="1 2" key="1">
    <citation type="journal article" date="2016" name="Nat. Commun.">
        <title>Thousands of microbial genomes shed light on interconnected biogeochemical processes in an aquifer system.</title>
        <authorList>
            <person name="Anantharaman K."/>
            <person name="Brown C.T."/>
            <person name="Hug L.A."/>
            <person name="Sharon I."/>
            <person name="Castelle C.J."/>
            <person name="Probst A.J."/>
            <person name="Thomas B.C."/>
            <person name="Singh A."/>
            <person name="Wilkins M.J."/>
            <person name="Karaoz U."/>
            <person name="Brodie E.L."/>
            <person name="Williams K.H."/>
            <person name="Hubbard S.S."/>
            <person name="Banfield J.F."/>
        </authorList>
    </citation>
    <scope>NUCLEOTIDE SEQUENCE [LARGE SCALE GENOMIC DNA]</scope>
</reference>
<protein>
    <submittedName>
        <fullName evidence="1">Uncharacterized protein</fullName>
    </submittedName>
</protein>
<organism evidence="1 2">
    <name type="scientific">Candidatus Kaiserbacteria bacterium RIFCSPLOWO2_01_FULL_50_24</name>
    <dbReference type="NCBI Taxonomy" id="1798507"/>
    <lineage>
        <taxon>Bacteria</taxon>
        <taxon>Candidatus Kaiseribacteriota</taxon>
    </lineage>
</organism>
<dbReference type="AlphaFoldDB" id="A0A1F6EN84"/>
<dbReference type="Proteomes" id="UP000178587">
    <property type="component" value="Unassembled WGS sequence"/>
</dbReference>
<name>A0A1F6EN84_9BACT</name>
<proteinExistence type="predicted"/>
<dbReference type="EMBL" id="MFLU01000007">
    <property type="protein sequence ID" value="OGG75081.1"/>
    <property type="molecule type" value="Genomic_DNA"/>
</dbReference>
<comment type="caution">
    <text evidence="1">The sequence shown here is derived from an EMBL/GenBank/DDBJ whole genome shotgun (WGS) entry which is preliminary data.</text>
</comment>
<sequence>MVIVNLFWPTLKENHLGKLSLRNIKVFGPESQNRLFAVFVGLGNKDIGTKHVSLYTQLFKPVPCKQNCFGIRIGN</sequence>
<gene>
    <name evidence="1" type="ORF">A3A34_01840</name>
</gene>
<accession>A0A1F6EN84</accession>
<evidence type="ECO:0000313" key="1">
    <source>
        <dbReference type="EMBL" id="OGG75081.1"/>
    </source>
</evidence>
<evidence type="ECO:0000313" key="2">
    <source>
        <dbReference type="Proteomes" id="UP000178587"/>
    </source>
</evidence>